<dbReference type="EMBL" id="JNUP01000019">
    <property type="protein sequence ID" value="KGE73659.1"/>
    <property type="molecule type" value="Genomic_DNA"/>
</dbReference>
<dbReference type="SUPFAM" id="SSF52129">
    <property type="entry name" value="Caspase-like"/>
    <property type="match status" value="1"/>
</dbReference>
<sequence>MIDRIYSIFIGISQYHEMTKLDGTVNDVQRLKKILVDEKDTAIILDKNCQIKINIDSSTLREIICDFSLGRTSINDILIFYFSGHATILSNNDLGLCLVDTRINHISDSVVPISTVRISELIDTLAISKIDPIFVLDCCFSGTAGETFLQSYSDTRKSFDRSFGSTYALFCSAMNWETSLDFFGGGPFSEGIFKVINQGNNSDTGKRKQYLNLTDVFSGSRKELERTSGQKCQLFLGAGFPEVPIAKNKHYQKRKEKLSTAQQKVLNILFNDGSPRILTTSDLQALGSSEHTTYSKLGYAPAWNLINKRGRQVELSDRGLELMQGKIAIPKSIYLNSETGEWIPEENTDTFQVDNEQTLL</sequence>
<dbReference type="STRING" id="1480694.DC28_02160"/>
<evidence type="ECO:0000313" key="3">
    <source>
        <dbReference type="Proteomes" id="UP000029692"/>
    </source>
</evidence>
<evidence type="ECO:0000313" key="2">
    <source>
        <dbReference type="EMBL" id="KGE73659.1"/>
    </source>
</evidence>
<dbReference type="OrthoDB" id="9812126at2"/>
<dbReference type="RefSeq" id="WP_037545258.1">
    <property type="nucleotide sequence ID" value="NZ_JNUP01000019.1"/>
</dbReference>
<accession>A0A098R0Y2</accession>
<dbReference type="Pfam" id="PF00656">
    <property type="entry name" value="Peptidase_C14"/>
    <property type="match status" value="1"/>
</dbReference>
<dbReference type="GO" id="GO:0006508">
    <property type="term" value="P:proteolysis"/>
    <property type="evidence" value="ECO:0007669"/>
    <property type="project" value="InterPro"/>
</dbReference>
<dbReference type="eggNOG" id="COG4249">
    <property type="taxonomic scope" value="Bacteria"/>
</dbReference>
<proteinExistence type="predicted"/>
<dbReference type="GO" id="GO:0004197">
    <property type="term" value="F:cysteine-type endopeptidase activity"/>
    <property type="evidence" value="ECO:0007669"/>
    <property type="project" value="InterPro"/>
</dbReference>
<dbReference type="AlphaFoldDB" id="A0A098R0Y2"/>
<organism evidence="2 3">
    <name type="scientific">Spirochaeta lutea</name>
    <dbReference type="NCBI Taxonomy" id="1480694"/>
    <lineage>
        <taxon>Bacteria</taxon>
        <taxon>Pseudomonadati</taxon>
        <taxon>Spirochaetota</taxon>
        <taxon>Spirochaetia</taxon>
        <taxon>Spirochaetales</taxon>
        <taxon>Spirochaetaceae</taxon>
        <taxon>Spirochaeta</taxon>
    </lineage>
</organism>
<evidence type="ECO:0000259" key="1">
    <source>
        <dbReference type="Pfam" id="PF00656"/>
    </source>
</evidence>
<keyword evidence="3" id="KW-1185">Reference proteome</keyword>
<name>A0A098R0Y2_9SPIO</name>
<dbReference type="InterPro" id="IPR029030">
    <property type="entry name" value="Caspase-like_dom_sf"/>
</dbReference>
<dbReference type="Proteomes" id="UP000029692">
    <property type="component" value="Unassembled WGS sequence"/>
</dbReference>
<reference evidence="2 3" key="1">
    <citation type="submission" date="2014-05" db="EMBL/GenBank/DDBJ databases">
        <title>De novo Genome Sequence of Spirocheata sp.</title>
        <authorList>
            <person name="Shivani Y."/>
            <person name="Subhash Y."/>
            <person name="Tushar L."/>
            <person name="Sasikala C."/>
            <person name="Ramana C.V."/>
        </authorList>
    </citation>
    <scope>NUCLEOTIDE SEQUENCE [LARGE SCALE GENOMIC DNA]</scope>
    <source>
        <strain evidence="2 3">JC230</strain>
    </source>
</reference>
<dbReference type="Gene3D" id="3.40.50.1460">
    <property type="match status" value="1"/>
</dbReference>
<gene>
    <name evidence="2" type="ORF">DC28_02160</name>
</gene>
<feature type="domain" description="Peptidase C14 caspase" evidence="1">
    <location>
        <begin position="8"/>
        <end position="230"/>
    </location>
</feature>
<comment type="caution">
    <text evidence="2">The sequence shown here is derived from an EMBL/GenBank/DDBJ whole genome shotgun (WGS) entry which is preliminary data.</text>
</comment>
<protein>
    <recommendedName>
        <fullName evidence="1">Peptidase C14 caspase domain-containing protein</fullName>
    </recommendedName>
</protein>
<dbReference type="InterPro" id="IPR011600">
    <property type="entry name" value="Pept_C14_caspase"/>
</dbReference>